<dbReference type="Proteomes" id="UP001154272">
    <property type="component" value="Unassembled WGS sequence"/>
</dbReference>
<sequence length="90" mass="10014">MSNITDGIYIPHLKYEILTPALNHLGLGGSRAINQVTSTFLPEGYARGYTYSKQLGNGPAVGVMQMELTTYNDVWKNFLSTPSAVTWLRY</sequence>
<reference evidence="1" key="1">
    <citation type="submission" date="2022-10" db="EMBL/GenBank/DDBJ databases">
        <authorList>
            <person name="Botero Cardona J."/>
        </authorList>
    </citation>
    <scope>NUCLEOTIDE SEQUENCE</scope>
    <source>
        <strain evidence="1">R-83534</strain>
    </source>
</reference>
<dbReference type="RefSeq" id="WP_282024351.1">
    <property type="nucleotide sequence ID" value="NZ_CAMXCH010000003.1"/>
</dbReference>
<name>A0ABM9HSI1_9PROT</name>
<organism evidence="1 2">
    <name type="scientific">Commensalibacter papalotli</name>
    <name type="common">ex Botero et al. 2024</name>
    <dbReference type="NCBI Taxonomy" id="2972766"/>
    <lineage>
        <taxon>Bacteria</taxon>
        <taxon>Pseudomonadati</taxon>
        <taxon>Pseudomonadota</taxon>
        <taxon>Alphaproteobacteria</taxon>
        <taxon>Acetobacterales</taxon>
        <taxon>Acetobacteraceae</taxon>
    </lineage>
</organism>
<gene>
    <name evidence="1" type="ORF">R83534S58_LOCUS1785</name>
</gene>
<accession>A0ABM9HSI1</accession>
<comment type="caution">
    <text evidence="1">The sequence shown here is derived from an EMBL/GenBank/DDBJ whole genome shotgun (WGS) entry which is preliminary data.</text>
</comment>
<evidence type="ECO:0000313" key="2">
    <source>
        <dbReference type="Proteomes" id="UP001154272"/>
    </source>
</evidence>
<dbReference type="EMBL" id="CAMXCH010000003">
    <property type="protein sequence ID" value="CAI3952259.1"/>
    <property type="molecule type" value="Genomic_DNA"/>
</dbReference>
<evidence type="ECO:0000313" key="1">
    <source>
        <dbReference type="EMBL" id="CAI3952259.1"/>
    </source>
</evidence>
<keyword evidence="2" id="KW-1185">Reference proteome</keyword>
<proteinExistence type="predicted"/>
<protein>
    <submittedName>
        <fullName evidence="1">Uncharacterized protein</fullName>
    </submittedName>
</protein>